<proteinExistence type="predicted"/>
<protein>
    <recommendedName>
        <fullName evidence="3">Polysaccharide pyruvyl transferase domain-containing protein</fullName>
    </recommendedName>
</protein>
<name>A0ABP6RIF0_9MICC</name>
<accession>A0ABP6RIF0</accession>
<evidence type="ECO:0008006" key="3">
    <source>
        <dbReference type="Google" id="ProtNLM"/>
    </source>
</evidence>
<organism evidence="1 2">
    <name type="scientific">Nesterenkonia halobia</name>
    <dbReference type="NCBI Taxonomy" id="37922"/>
    <lineage>
        <taxon>Bacteria</taxon>
        <taxon>Bacillati</taxon>
        <taxon>Actinomycetota</taxon>
        <taxon>Actinomycetes</taxon>
        <taxon>Micrococcales</taxon>
        <taxon>Micrococcaceae</taxon>
        <taxon>Nesterenkonia</taxon>
    </lineage>
</organism>
<reference evidence="2" key="1">
    <citation type="journal article" date="2019" name="Int. J. Syst. Evol. Microbiol.">
        <title>The Global Catalogue of Microorganisms (GCM) 10K type strain sequencing project: providing services to taxonomists for standard genome sequencing and annotation.</title>
        <authorList>
            <consortium name="The Broad Institute Genomics Platform"/>
            <consortium name="The Broad Institute Genome Sequencing Center for Infectious Disease"/>
            <person name="Wu L."/>
            <person name="Ma J."/>
        </authorList>
    </citation>
    <scope>NUCLEOTIDE SEQUENCE [LARGE SCALE GENOMIC DNA]</scope>
    <source>
        <strain evidence="2">JCM 11483</strain>
    </source>
</reference>
<keyword evidence="2" id="KW-1185">Reference proteome</keyword>
<comment type="caution">
    <text evidence="1">The sequence shown here is derived from an EMBL/GenBank/DDBJ whole genome shotgun (WGS) entry which is preliminary data.</text>
</comment>
<evidence type="ECO:0000313" key="1">
    <source>
        <dbReference type="EMBL" id="GAA3287801.1"/>
    </source>
</evidence>
<sequence>MQDVYIPLGGQDDNLGDSALRAGYFAAAQGDGRRFHVQLGAPRSTDYLTGLPLRPQDALYYSDAEWIDASKAASGAVLLYYAGEVTPRGGTYPHRRTAIQLQKVIENGGTVIIAGTGLKDPSAVDESTFHPVLREASIVSWRDRPSRDAAGFGGVAPDWAYSLGTPTSDWAPTDSRPLLAVSMRYDRAWPDESWIRAVRDLAARTSTRIVTLAQVARDAPRAVRLAERLGGEYLVPRSMGHADLDAHAREVYGRSLTVISDRAHGLIIGATEGALPLGSAANPQKIRRLLDAAGLGELVGRYEQLPEFGEQLASRVPGVAPAIDSARADLADLALRIDVAIRAQA</sequence>
<evidence type="ECO:0000313" key="2">
    <source>
        <dbReference type="Proteomes" id="UP001501736"/>
    </source>
</evidence>
<gene>
    <name evidence="1" type="ORF">GCM10020260_24990</name>
</gene>
<dbReference type="Proteomes" id="UP001501736">
    <property type="component" value="Unassembled WGS sequence"/>
</dbReference>
<dbReference type="EMBL" id="BAAAYG010000014">
    <property type="protein sequence ID" value="GAA3287801.1"/>
    <property type="molecule type" value="Genomic_DNA"/>
</dbReference>